<dbReference type="CDD" id="cd00085">
    <property type="entry name" value="HNHc"/>
    <property type="match status" value="1"/>
</dbReference>
<dbReference type="AlphaFoldDB" id="A0A4Q8B420"/>
<protein>
    <recommendedName>
        <fullName evidence="3">HNH endonuclease</fullName>
    </recommendedName>
</protein>
<reference evidence="1 2" key="1">
    <citation type="submission" date="2019-02" db="EMBL/GenBank/DDBJ databases">
        <title>Sequencing the genomes of 1000 actinobacteria strains.</title>
        <authorList>
            <person name="Klenk H.-P."/>
        </authorList>
    </citation>
    <scope>NUCLEOTIDE SEQUENCE [LARGE SCALE GENOMIC DNA]</scope>
    <source>
        <strain evidence="1 2">DSM 45612</strain>
    </source>
</reference>
<organism evidence="1 2">
    <name type="scientific">Micromonospora kangleipakensis</name>
    <dbReference type="NCBI Taxonomy" id="1077942"/>
    <lineage>
        <taxon>Bacteria</taxon>
        <taxon>Bacillati</taxon>
        <taxon>Actinomycetota</taxon>
        <taxon>Actinomycetes</taxon>
        <taxon>Micromonosporales</taxon>
        <taxon>Micromonosporaceae</taxon>
        <taxon>Micromonospora</taxon>
    </lineage>
</organism>
<evidence type="ECO:0000313" key="1">
    <source>
        <dbReference type="EMBL" id="RZU72008.1"/>
    </source>
</evidence>
<proteinExistence type="predicted"/>
<sequence>MLAAYSDYDRHYQKPSKDSALKVTKEERLALKGNYDLLDSGRPFHPLRAQLLAAAPNKKCPMCGHRDVATLDHYLPKAVYPEFSALSRNLVPVCPYCNHEKADKLGDELGRRFIHAYYDLLPDIELLVADVVIDSSVFVKYRIDRPNGLVDPVVDNLEYHFTALKLNECFESEAFDELTGRAGAFHYQYEYNGGEQGLATMLRVEAVSERSKAGVNSWKVALYNALSRSRDFCNSGFRLLSRGDWDF</sequence>
<accession>A0A4Q8B420</accession>
<dbReference type="Proteomes" id="UP000294114">
    <property type="component" value="Unassembled WGS sequence"/>
</dbReference>
<dbReference type="Gene3D" id="1.10.30.50">
    <property type="match status" value="1"/>
</dbReference>
<dbReference type="EMBL" id="SHLD01000001">
    <property type="protein sequence ID" value="RZU72008.1"/>
    <property type="molecule type" value="Genomic_DNA"/>
</dbReference>
<gene>
    <name evidence="1" type="ORF">EV384_0347</name>
</gene>
<name>A0A4Q8B420_9ACTN</name>
<comment type="caution">
    <text evidence="1">The sequence shown here is derived from an EMBL/GenBank/DDBJ whole genome shotgun (WGS) entry which is preliminary data.</text>
</comment>
<dbReference type="InterPro" id="IPR003615">
    <property type="entry name" value="HNH_nuc"/>
</dbReference>
<evidence type="ECO:0000313" key="2">
    <source>
        <dbReference type="Proteomes" id="UP000294114"/>
    </source>
</evidence>
<keyword evidence="2" id="KW-1185">Reference proteome</keyword>
<evidence type="ECO:0008006" key="3">
    <source>
        <dbReference type="Google" id="ProtNLM"/>
    </source>
</evidence>